<sequence>MGKRQVRRLGRMGKRSETTMPIVRMDPPVHPMTRQRKKRPVITISTSDESATQKRVRLASTASLCSLKDRFAASHGVT</sequence>
<proteinExistence type="predicted"/>
<organism evidence="2 3">
    <name type="scientific">Pseudomonas putida</name>
    <name type="common">Arthrobacter siderocapsulatus</name>
    <dbReference type="NCBI Taxonomy" id="303"/>
    <lineage>
        <taxon>Bacteria</taxon>
        <taxon>Pseudomonadati</taxon>
        <taxon>Pseudomonadota</taxon>
        <taxon>Gammaproteobacteria</taxon>
        <taxon>Pseudomonadales</taxon>
        <taxon>Pseudomonadaceae</taxon>
        <taxon>Pseudomonas</taxon>
    </lineage>
</organism>
<evidence type="ECO:0000313" key="3">
    <source>
        <dbReference type="Proteomes" id="UP000218731"/>
    </source>
</evidence>
<dbReference type="Proteomes" id="UP000218731">
    <property type="component" value="Chromosome 1"/>
</dbReference>
<protein>
    <submittedName>
        <fullName evidence="2">DUF907 domain-containing protein</fullName>
    </submittedName>
</protein>
<name>A0A1L7NG22_PSEPU</name>
<reference evidence="2 3" key="1">
    <citation type="submission" date="2015-11" db="EMBL/GenBank/DDBJ databases">
        <title>Complete genome sequencing of a biphenyl-degrading bacterium, Pseudomonas putida KF715 (=NBRC110667).</title>
        <authorList>
            <person name="Suenaga H."/>
            <person name="Fujihara N."/>
            <person name="Watanabe T."/>
            <person name="Hirose J."/>
            <person name="Kimura N."/>
            <person name="Yamazoe A."/>
            <person name="Hosoyama A."/>
            <person name="Shimodaira J."/>
            <person name="Furukawa K."/>
        </authorList>
    </citation>
    <scope>NUCLEOTIDE SEQUENCE [LARGE SCALE GENOMIC DNA]</scope>
    <source>
        <strain evidence="2 3">KF715</strain>
    </source>
</reference>
<evidence type="ECO:0000256" key="1">
    <source>
        <dbReference type="SAM" id="MobiDB-lite"/>
    </source>
</evidence>
<gene>
    <name evidence="2" type="ORF">KF715C_ch38320</name>
</gene>
<feature type="compositionally biased region" description="Basic residues" evidence="1">
    <location>
        <begin position="1"/>
        <end position="13"/>
    </location>
</feature>
<accession>A0A1L7NG22</accession>
<dbReference type="EMBL" id="AP015029">
    <property type="protein sequence ID" value="BAW24405.1"/>
    <property type="molecule type" value="Genomic_DNA"/>
</dbReference>
<feature type="region of interest" description="Disordered" evidence="1">
    <location>
        <begin position="1"/>
        <end position="37"/>
    </location>
</feature>
<dbReference type="AlphaFoldDB" id="A0A1L7NG22"/>
<evidence type="ECO:0000313" key="2">
    <source>
        <dbReference type="EMBL" id="BAW24405.1"/>
    </source>
</evidence>